<sequence>MEGGNGRGCYEEEENMQKLWSTRQPRQTDMPTSQNDDSRIKDLSFEESSIQIRQRSGDETPSLYQIHDLQIEEMVVQQREQNTPTESQDTNLNVNVPLSPKGSKEKESGTKRKSASIPVELNAPVSSGFPASTSAAKRKPLIRFPYARCYGGHQFGSWAGQLGDGLAVLQSIRGGRIALLLCGCVTDGFAMFMILLCS</sequence>
<evidence type="ECO:0000256" key="1">
    <source>
        <dbReference type="ARBA" id="ARBA00001946"/>
    </source>
</evidence>
<evidence type="ECO:0000256" key="7">
    <source>
        <dbReference type="ARBA" id="ARBA00022840"/>
    </source>
</evidence>
<evidence type="ECO:0000256" key="6">
    <source>
        <dbReference type="ARBA" id="ARBA00022741"/>
    </source>
</evidence>
<keyword evidence="5" id="KW-0479">Metal-binding</keyword>
<evidence type="ECO:0000256" key="5">
    <source>
        <dbReference type="ARBA" id="ARBA00022723"/>
    </source>
</evidence>
<evidence type="ECO:0000256" key="2">
    <source>
        <dbReference type="ARBA" id="ARBA00009747"/>
    </source>
</evidence>
<organism evidence="12 13">
    <name type="scientific">Kingdonia uniflora</name>
    <dbReference type="NCBI Taxonomy" id="39325"/>
    <lineage>
        <taxon>Eukaryota</taxon>
        <taxon>Viridiplantae</taxon>
        <taxon>Streptophyta</taxon>
        <taxon>Embryophyta</taxon>
        <taxon>Tracheophyta</taxon>
        <taxon>Spermatophyta</taxon>
        <taxon>Magnoliopsida</taxon>
        <taxon>Ranunculales</taxon>
        <taxon>Circaeasteraceae</taxon>
        <taxon>Kingdonia</taxon>
    </lineage>
</organism>
<keyword evidence="11" id="KW-0472">Membrane</keyword>
<dbReference type="InterPro" id="IPR003846">
    <property type="entry name" value="SelO"/>
</dbReference>
<comment type="cofactor">
    <cofactor evidence="1">
        <name>Mg(2+)</name>
        <dbReference type="ChEBI" id="CHEBI:18420"/>
    </cofactor>
</comment>
<evidence type="ECO:0000313" key="12">
    <source>
        <dbReference type="EMBL" id="KAF6143502.1"/>
    </source>
</evidence>
<name>A0A7J7LLS9_9MAGN</name>
<keyword evidence="11" id="KW-0812">Transmembrane</keyword>
<dbReference type="OrthoDB" id="10254721at2759"/>
<protein>
    <recommendedName>
        <fullName evidence="9">Selenoprotein O</fullName>
    </recommendedName>
</protein>
<evidence type="ECO:0000256" key="8">
    <source>
        <dbReference type="ARBA" id="ARBA00022842"/>
    </source>
</evidence>
<comment type="similarity">
    <text evidence="2">Belongs to the SELO family.</text>
</comment>
<feature type="transmembrane region" description="Helical" evidence="11">
    <location>
        <begin position="177"/>
        <end position="196"/>
    </location>
</feature>
<comment type="caution">
    <text evidence="12">The sequence shown here is derived from an EMBL/GenBank/DDBJ whole genome shotgun (WGS) entry which is preliminary data.</text>
</comment>
<gene>
    <name evidence="12" type="ORF">GIB67_029671</name>
</gene>
<dbReference type="GO" id="GO:0005524">
    <property type="term" value="F:ATP binding"/>
    <property type="evidence" value="ECO:0007669"/>
    <property type="project" value="UniProtKB-KW"/>
</dbReference>
<evidence type="ECO:0000256" key="3">
    <source>
        <dbReference type="ARBA" id="ARBA00022679"/>
    </source>
</evidence>
<feature type="region of interest" description="Disordered" evidence="10">
    <location>
        <begin position="77"/>
        <end position="116"/>
    </location>
</feature>
<evidence type="ECO:0000256" key="10">
    <source>
        <dbReference type="SAM" id="MobiDB-lite"/>
    </source>
</evidence>
<reference evidence="12 13" key="1">
    <citation type="journal article" date="2020" name="IScience">
        <title>Genome Sequencing of the Endangered Kingdonia uniflora (Circaeasteraceae, Ranunculales) Reveals Potential Mechanisms of Evolutionary Specialization.</title>
        <authorList>
            <person name="Sun Y."/>
            <person name="Deng T."/>
            <person name="Zhang A."/>
            <person name="Moore M.J."/>
            <person name="Landis J.B."/>
            <person name="Lin N."/>
            <person name="Zhang H."/>
            <person name="Zhang X."/>
            <person name="Huang J."/>
            <person name="Zhang X."/>
            <person name="Sun H."/>
            <person name="Wang H."/>
        </authorList>
    </citation>
    <scope>NUCLEOTIDE SEQUENCE [LARGE SCALE GENOMIC DNA]</scope>
    <source>
        <strain evidence="12">TB1705</strain>
        <tissue evidence="12">Leaf</tissue>
    </source>
</reference>
<dbReference type="EMBL" id="JACGCM010002205">
    <property type="protein sequence ID" value="KAF6143502.1"/>
    <property type="molecule type" value="Genomic_DNA"/>
</dbReference>
<feature type="region of interest" description="Disordered" evidence="10">
    <location>
        <begin position="1"/>
        <end position="63"/>
    </location>
</feature>
<keyword evidence="13" id="KW-1185">Reference proteome</keyword>
<dbReference type="AlphaFoldDB" id="A0A7J7LLS9"/>
<evidence type="ECO:0000256" key="4">
    <source>
        <dbReference type="ARBA" id="ARBA00022695"/>
    </source>
</evidence>
<dbReference type="Pfam" id="PF02696">
    <property type="entry name" value="SelO"/>
    <property type="match status" value="1"/>
</dbReference>
<dbReference type="GO" id="GO:0046872">
    <property type="term" value="F:metal ion binding"/>
    <property type="evidence" value="ECO:0007669"/>
    <property type="project" value="UniProtKB-KW"/>
</dbReference>
<keyword evidence="6" id="KW-0547">Nucleotide-binding</keyword>
<keyword evidence="7" id="KW-0067">ATP-binding</keyword>
<dbReference type="Proteomes" id="UP000541444">
    <property type="component" value="Unassembled WGS sequence"/>
</dbReference>
<keyword evidence="8" id="KW-0460">Magnesium</keyword>
<evidence type="ECO:0000313" key="13">
    <source>
        <dbReference type="Proteomes" id="UP000541444"/>
    </source>
</evidence>
<accession>A0A7J7LLS9</accession>
<evidence type="ECO:0000256" key="11">
    <source>
        <dbReference type="SAM" id="Phobius"/>
    </source>
</evidence>
<dbReference type="GO" id="GO:0016779">
    <property type="term" value="F:nucleotidyltransferase activity"/>
    <property type="evidence" value="ECO:0007669"/>
    <property type="project" value="UniProtKB-KW"/>
</dbReference>
<evidence type="ECO:0000256" key="9">
    <source>
        <dbReference type="ARBA" id="ARBA00031547"/>
    </source>
</evidence>
<proteinExistence type="inferred from homology"/>
<keyword evidence="3" id="KW-0808">Transferase</keyword>
<feature type="compositionally biased region" description="Polar residues" evidence="10">
    <location>
        <begin position="18"/>
        <end position="35"/>
    </location>
</feature>
<keyword evidence="11" id="KW-1133">Transmembrane helix</keyword>
<feature type="compositionally biased region" description="Polar residues" evidence="10">
    <location>
        <begin position="78"/>
        <end position="96"/>
    </location>
</feature>
<keyword evidence="4" id="KW-0548">Nucleotidyltransferase</keyword>